<dbReference type="GO" id="GO:0043565">
    <property type="term" value="F:sequence-specific DNA binding"/>
    <property type="evidence" value="ECO:0007669"/>
    <property type="project" value="InterPro"/>
</dbReference>
<organism evidence="5">
    <name type="scientific">bioreactor metagenome</name>
    <dbReference type="NCBI Taxonomy" id="1076179"/>
    <lineage>
        <taxon>unclassified sequences</taxon>
        <taxon>metagenomes</taxon>
        <taxon>ecological metagenomes</taxon>
    </lineage>
</organism>
<keyword evidence="3" id="KW-0804">Transcription</keyword>
<dbReference type="InterPro" id="IPR018060">
    <property type="entry name" value="HTH_AraC"/>
</dbReference>
<keyword evidence="2" id="KW-0238">DNA-binding</keyword>
<dbReference type="Pfam" id="PF12833">
    <property type="entry name" value="HTH_18"/>
    <property type="match status" value="1"/>
</dbReference>
<accession>A0A644ZM74</accession>
<dbReference type="PROSITE" id="PS01124">
    <property type="entry name" value="HTH_ARAC_FAMILY_2"/>
    <property type="match status" value="1"/>
</dbReference>
<dbReference type="PANTHER" id="PTHR43280:SF32">
    <property type="entry name" value="TRANSCRIPTIONAL REGULATORY PROTEIN"/>
    <property type="match status" value="1"/>
</dbReference>
<name>A0A644ZM74_9ZZZZ</name>
<dbReference type="InterPro" id="IPR037923">
    <property type="entry name" value="HTH-like"/>
</dbReference>
<feature type="domain" description="HTH araC/xylS-type" evidence="4">
    <location>
        <begin position="194"/>
        <end position="292"/>
    </location>
</feature>
<evidence type="ECO:0000259" key="4">
    <source>
        <dbReference type="PROSITE" id="PS01124"/>
    </source>
</evidence>
<dbReference type="AlphaFoldDB" id="A0A644ZM74"/>
<dbReference type="InterPro" id="IPR020449">
    <property type="entry name" value="Tscrpt_reg_AraC-type_HTH"/>
</dbReference>
<dbReference type="SUPFAM" id="SSF51215">
    <property type="entry name" value="Regulatory protein AraC"/>
    <property type="match status" value="1"/>
</dbReference>
<dbReference type="InterPro" id="IPR009057">
    <property type="entry name" value="Homeodomain-like_sf"/>
</dbReference>
<dbReference type="GO" id="GO:0003700">
    <property type="term" value="F:DNA-binding transcription factor activity"/>
    <property type="evidence" value="ECO:0007669"/>
    <property type="project" value="InterPro"/>
</dbReference>
<sequence length="300" mass="33844">MRYKNYPLVTVADLNSSKEGGALSAFFNITSTKDSGENHFEQPSKFEGGAFGICLAGSTIVSLNLTTFKLEKGNILIVSPGSIVRFVNRSDDFEGYMAAFSLCLIKDIDIDSIIPFYSRIVDEPLVKLTDEQLERVVHCCDQIKARSLNNDNTPYFKEIIKHMILVLFYEVSSVYETGKVTLPHNFSKGEAILKNLRNLIIHNFRTQRSVKFYADQLGLTPKHISAVTKELCGMTVGEIIDEAVIFGAKIQLMYPEMSVNEVSEHLNFPNPSFFTRFFKHHTGMTPKEFRKTISSNTIND</sequence>
<evidence type="ECO:0000256" key="1">
    <source>
        <dbReference type="ARBA" id="ARBA00023015"/>
    </source>
</evidence>
<reference evidence="5" key="1">
    <citation type="submission" date="2019-08" db="EMBL/GenBank/DDBJ databases">
        <authorList>
            <person name="Kucharzyk K."/>
            <person name="Murdoch R.W."/>
            <person name="Higgins S."/>
            <person name="Loffler F."/>
        </authorList>
    </citation>
    <scope>NUCLEOTIDE SEQUENCE</scope>
</reference>
<evidence type="ECO:0000256" key="3">
    <source>
        <dbReference type="ARBA" id="ARBA00023163"/>
    </source>
</evidence>
<dbReference type="SMART" id="SM00342">
    <property type="entry name" value="HTH_ARAC"/>
    <property type="match status" value="1"/>
</dbReference>
<protein>
    <submittedName>
        <fullName evidence="5">HTH-type transcriptional activator RhaR</fullName>
    </submittedName>
</protein>
<keyword evidence="1" id="KW-0805">Transcription regulation</keyword>
<evidence type="ECO:0000256" key="2">
    <source>
        <dbReference type="ARBA" id="ARBA00023125"/>
    </source>
</evidence>
<dbReference type="SUPFAM" id="SSF46689">
    <property type="entry name" value="Homeodomain-like"/>
    <property type="match status" value="1"/>
</dbReference>
<dbReference type="PRINTS" id="PR00032">
    <property type="entry name" value="HTHARAC"/>
</dbReference>
<dbReference type="PANTHER" id="PTHR43280">
    <property type="entry name" value="ARAC-FAMILY TRANSCRIPTIONAL REGULATOR"/>
    <property type="match status" value="1"/>
</dbReference>
<comment type="caution">
    <text evidence="5">The sequence shown here is derived from an EMBL/GenBank/DDBJ whole genome shotgun (WGS) entry which is preliminary data.</text>
</comment>
<gene>
    <name evidence="5" type="primary">rhaR_86</name>
    <name evidence="5" type="ORF">SDC9_88536</name>
</gene>
<evidence type="ECO:0000313" key="5">
    <source>
        <dbReference type="EMBL" id="MPM41876.1"/>
    </source>
</evidence>
<proteinExistence type="predicted"/>
<dbReference type="EMBL" id="VSSQ01009522">
    <property type="protein sequence ID" value="MPM41876.1"/>
    <property type="molecule type" value="Genomic_DNA"/>
</dbReference>
<dbReference type="Gene3D" id="1.10.10.60">
    <property type="entry name" value="Homeodomain-like"/>
    <property type="match status" value="1"/>
</dbReference>